<comment type="caution">
    <text evidence="3">The sequence shown here is derived from an EMBL/GenBank/DDBJ whole genome shotgun (WGS) entry which is preliminary data.</text>
</comment>
<dbReference type="GO" id="GO:0004467">
    <property type="term" value="F:long-chain fatty acid-CoA ligase activity"/>
    <property type="evidence" value="ECO:0007669"/>
    <property type="project" value="UniProtKB-EC"/>
</dbReference>
<dbReference type="PROSITE" id="PS00455">
    <property type="entry name" value="AMP_BINDING"/>
    <property type="match status" value="1"/>
</dbReference>
<dbReference type="InterPro" id="IPR050237">
    <property type="entry name" value="ATP-dep_AMP-bd_enzyme"/>
</dbReference>
<dbReference type="PANTHER" id="PTHR43767:SF1">
    <property type="entry name" value="NONRIBOSOMAL PEPTIDE SYNTHASE PES1 (EUROFUNG)-RELATED"/>
    <property type="match status" value="1"/>
</dbReference>
<protein>
    <submittedName>
        <fullName evidence="3">Long-chain-fatty-acid--CoA ligase</fullName>
        <ecNumber evidence="3">6.2.1.3</ecNumber>
    </submittedName>
</protein>
<evidence type="ECO:0000259" key="1">
    <source>
        <dbReference type="Pfam" id="PF00501"/>
    </source>
</evidence>
<sequence>MSKSPNVIPASLRRNHWMNQVLGHAQVRPDATAFKHRGVVTTWSEVAEHMDILAAALQRRGVSFGDRVLMLTLNHTQVVETVFAINRLGAIAVPINIRLSPAEAAYIIDDADADVIIVDQPLAPLVAAAGQVTSRLTRTIVIGEAGEGQESLSDLLAEPMGDFEAPDVPEDTTCLIMYTSGTTGRPKGAMLDHGNMAAQAMTVIRVNNIVDESDVSFLTAPLFHIAGLGSIGANFILGIPTVLHPLGAFDPVEILDAWEAEGATIVFNVPQQWQAICAVPGVKDRDLPLRVISWGAAPASDSLLRTMHETFPSALMVTVFGQTEMSPITCVLRGEDALAKLGSVGMPVPTVQCRIVDADMRDVSTGEVGEIVYRGPSMMKGYWRKEEETASAFEGDWFHSGDLVRRDEDGFVWVVDRLKDMIISGGENVYCAEVENALMDHPAILDAAVYGRPDPRWGEVPVATLVTRPGESVDLAGLRTWLETRLAHYKQPKDIAFAEALPRNAAGKVDKVALRTSDKVAYPIAS</sequence>
<dbReference type="InterPro" id="IPR000873">
    <property type="entry name" value="AMP-dep_synth/lig_dom"/>
</dbReference>
<dbReference type="EMBL" id="JAUHPV010000003">
    <property type="protein sequence ID" value="MDN4472630.1"/>
    <property type="molecule type" value="Genomic_DNA"/>
</dbReference>
<dbReference type="Gene3D" id="3.30.300.30">
    <property type="match status" value="1"/>
</dbReference>
<evidence type="ECO:0000313" key="4">
    <source>
        <dbReference type="Proteomes" id="UP001172738"/>
    </source>
</evidence>
<evidence type="ECO:0000313" key="3">
    <source>
        <dbReference type="EMBL" id="MDN4472630.1"/>
    </source>
</evidence>
<dbReference type="Pfam" id="PF13193">
    <property type="entry name" value="AMP-binding_C"/>
    <property type="match status" value="1"/>
</dbReference>
<keyword evidence="4" id="KW-1185">Reference proteome</keyword>
<evidence type="ECO:0000259" key="2">
    <source>
        <dbReference type="Pfam" id="PF13193"/>
    </source>
</evidence>
<dbReference type="InterPro" id="IPR042099">
    <property type="entry name" value="ANL_N_sf"/>
</dbReference>
<feature type="domain" description="AMP-binding enzyme C-terminal" evidence="2">
    <location>
        <begin position="433"/>
        <end position="508"/>
    </location>
</feature>
<name>A0ABT8G0G8_9MICO</name>
<feature type="domain" description="AMP-dependent synthetase/ligase" evidence="1">
    <location>
        <begin position="24"/>
        <end position="383"/>
    </location>
</feature>
<dbReference type="Gene3D" id="3.40.50.12780">
    <property type="entry name" value="N-terminal domain of ligase-like"/>
    <property type="match status" value="1"/>
</dbReference>
<dbReference type="SUPFAM" id="SSF56801">
    <property type="entry name" value="Acetyl-CoA synthetase-like"/>
    <property type="match status" value="1"/>
</dbReference>
<dbReference type="PANTHER" id="PTHR43767">
    <property type="entry name" value="LONG-CHAIN-FATTY-ACID--COA LIGASE"/>
    <property type="match status" value="1"/>
</dbReference>
<organism evidence="3 4">
    <name type="scientific">Demequina zhanjiangensis</name>
    <dbReference type="NCBI Taxonomy" id="3051659"/>
    <lineage>
        <taxon>Bacteria</taxon>
        <taxon>Bacillati</taxon>
        <taxon>Actinomycetota</taxon>
        <taxon>Actinomycetes</taxon>
        <taxon>Micrococcales</taxon>
        <taxon>Demequinaceae</taxon>
        <taxon>Demequina</taxon>
    </lineage>
</organism>
<dbReference type="RefSeq" id="WP_301127352.1">
    <property type="nucleotide sequence ID" value="NZ_JAUHPV010000003.1"/>
</dbReference>
<dbReference type="EC" id="6.2.1.3" evidence="3"/>
<dbReference type="CDD" id="cd17631">
    <property type="entry name" value="FACL_FadD13-like"/>
    <property type="match status" value="1"/>
</dbReference>
<dbReference type="NCBIfam" id="NF004837">
    <property type="entry name" value="PRK06187.1"/>
    <property type="match status" value="1"/>
</dbReference>
<dbReference type="Pfam" id="PF00501">
    <property type="entry name" value="AMP-binding"/>
    <property type="match status" value="1"/>
</dbReference>
<dbReference type="Proteomes" id="UP001172738">
    <property type="component" value="Unassembled WGS sequence"/>
</dbReference>
<reference evidence="3" key="1">
    <citation type="submission" date="2023-06" db="EMBL/GenBank/DDBJ databases">
        <title>SYSU T00b26.</title>
        <authorList>
            <person name="Gao L."/>
            <person name="Fang B.-Z."/>
            <person name="Li W.-J."/>
        </authorList>
    </citation>
    <scope>NUCLEOTIDE SEQUENCE</scope>
    <source>
        <strain evidence="3">SYSU T00b26</strain>
    </source>
</reference>
<dbReference type="InterPro" id="IPR020845">
    <property type="entry name" value="AMP-binding_CS"/>
</dbReference>
<keyword evidence="3" id="KW-0436">Ligase</keyword>
<dbReference type="InterPro" id="IPR025110">
    <property type="entry name" value="AMP-bd_C"/>
</dbReference>
<proteinExistence type="predicted"/>
<accession>A0ABT8G0G8</accession>
<dbReference type="InterPro" id="IPR045851">
    <property type="entry name" value="AMP-bd_C_sf"/>
</dbReference>
<gene>
    <name evidence="3" type="ORF">QQX04_06445</name>
</gene>